<evidence type="ECO:0000256" key="1">
    <source>
        <dbReference type="ARBA" id="ARBA00009156"/>
    </source>
</evidence>
<dbReference type="GO" id="GO:0004856">
    <property type="term" value="F:D-xylulokinase activity"/>
    <property type="evidence" value="ECO:0007669"/>
    <property type="project" value="UniProtKB-EC"/>
</dbReference>
<evidence type="ECO:0000256" key="4">
    <source>
        <dbReference type="RuleBase" id="RU003733"/>
    </source>
</evidence>
<accession>A0A1E3AW45</accession>
<gene>
    <name evidence="7" type="primary">xylB_2</name>
    <name evidence="7" type="ORF">BEH84_00630</name>
</gene>
<name>A0A1E3AW45_9FIRM</name>
<dbReference type="CDD" id="cd00366">
    <property type="entry name" value="ASKHA_NBD_FGGY"/>
    <property type="match status" value="1"/>
</dbReference>
<dbReference type="InterPro" id="IPR050406">
    <property type="entry name" value="FGGY_Carb_Kinase"/>
</dbReference>
<evidence type="ECO:0000256" key="2">
    <source>
        <dbReference type="ARBA" id="ARBA00022679"/>
    </source>
</evidence>
<evidence type="ECO:0000256" key="3">
    <source>
        <dbReference type="ARBA" id="ARBA00022777"/>
    </source>
</evidence>
<reference evidence="7 8" key="1">
    <citation type="submission" date="2016-07" db="EMBL/GenBank/DDBJ databases">
        <title>Characterization of isolates of Eisenbergiella tayi derived from blood cultures, using whole genome sequencing.</title>
        <authorList>
            <person name="Burdz T."/>
            <person name="Wiebe D."/>
            <person name="Huynh C."/>
            <person name="Bernard K."/>
        </authorList>
    </citation>
    <scope>NUCLEOTIDE SEQUENCE [LARGE SCALE GENOMIC DNA]</scope>
    <source>
        <strain evidence="7 8">NML 120489</strain>
    </source>
</reference>
<dbReference type="EC" id="2.7.1.17" evidence="7"/>
<dbReference type="AlphaFoldDB" id="A0A1E3AW45"/>
<dbReference type="InterPro" id="IPR018483">
    <property type="entry name" value="Carb_kinase_FGGY_CS"/>
</dbReference>
<evidence type="ECO:0000259" key="6">
    <source>
        <dbReference type="Pfam" id="PF02782"/>
    </source>
</evidence>
<dbReference type="SUPFAM" id="SSF53067">
    <property type="entry name" value="Actin-like ATPase domain"/>
    <property type="match status" value="2"/>
</dbReference>
<evidence type="ECO:0000259" key="5">
    <source>
        <dbReference type="Pfam" id="PF00370"/>
    </source>
</evidence>
<proteinExistence type="inferred from homology"/>
<keyword evidence="3 4" id="KW-0418">Kinase</keyword>
<dbReference type="InterPro" id="IPR018485">
    <property type="entry name" value="FGGY_C"/>
</dbReference>
<dbReference type="Gene3D" id="3.30.420.40">
    <property type="match status" value="2"/>
</dbReference>
<evidence type="ECO:0000313" key="8">
    <source>
        <dbReference type="Proteomes" id="UP000095003"/>
    </source>
</evidence>
<dbReference type="EMBL" id="MCGI01000001">
    <property type="protein sequence ID" value="ODM12915.1"/>
    <property type="molecule type" value="Genomic_DNA"/>
</dbReference>
<dbReference type="Proteomes" id="UP000095003">
    <property type="component" value="Unassembled WGS sequence"/>
</dbReference>
<dbReference type="Pfam" id="PF00370">
    <property type="entry name" value="FGGY_N"/>
    <property type="match status" value="1"/>
</dbReference>
<keyword evidence="2 4" id="KW-0808">Transferase</keyword>
<evidence type="ECO:0000313" key="7">
    <source>
        <dbReference type="EMBL" id="ODM12915.1"/>
    </source>
</evidence>
<comment type="caution">
    <text evidence="7">The sequence shown here is derived from an EMBL/GenBank/DDBJ whole genome shotgun (WGS) entry which is preliminary data.</text>
</comment>
<dbReference type="InterPro" id="IPR043129">
    <property type="entry name" value="ATPase_NBD"/>
</dbReference>
<protein>
    <submittedName>
        <fullName evidence="7">Xylulose kinase</fullName>
        <ecNumber evidence="7">2.7.1.17</ecNumber>
    </submittedName>
</protein>
<dbReference type="PROSITE" id="PS00445">
    <property type="entry name" value="FGGY_KINASES_2"/>
    <property type="match status" value="1"/>
</dbReference>
<dbReference type="InterPro" id="IPR000577">
    <property type="entry name" value="Carb_kinase_FGGY"/>
</dbReference>
<dbReference type="PANTHER" id="PTHR43095">
    <property type="entry name" value="SUGAR KINASE"/>
    <property type="match status" value="1"/>
</dbReference>
<organism evidence="7 8">
    <name type="scientific">Eisenbergiella tayi</name>
    <dbReference type="NCBI Taxonomy" id="1432052"/>
    <lineage>
        <taxon>Bacteria</taxon>
        <taxon>Bacillati</taxon>
        <taxon>Bacillota</taxon>
        <taxon>Clostridia</taxon>
        <taxon>Lachnospirales</taxon>
        <taxon>Lachnospiraceae</taxon>
        <taxon>Eisenbergiella</taxon>
    </lineage>
</organism>
<dbReference type="Pfam" id="PF02782">
    <property type="entry name" value="FGGY_C"/>
    <property type="match status" value="1"/>
</dbReference>
<feature type="domain" description="Carbohydrate kinase FGGY N-terminal" evidence="5">
    <location>
        <begin position="13"/>
        <end position="259"/>
    </location>
</feature>
<dbReference type="PIRSF" id="PIRSF000538">
    <property type="entry name" value="GlpK"/>
    <property type="match status" value="1"/>
</dbReference>
<feature type="domain" description="Carbohydrate kinase FGGY C-terminal" evidence="6">
    <location>
        <begin position="302"/>
        <end position="458"/>
    </location>
</feature>
<dbReference type="PATRIC" id="fig|1432052.3.peg.688"/>
<comment type="similarity">
    <text evidence="1 4">Belongs to the FGGY kinase family.</text>
</comment>
<dbReference type="InterPro" id="IPR018484">
    <property type="entry name" value="FGGY_N"/>
</dbReference>
<sequence length="515" mass="56536">MLAHGEECRVDRYLISIDIGTQGTKAALLDEQLQVIGTSFEASRLLGEKAGEIWQEPDEIYGSCVRTVRNLMDKTGASPSCVEAIGVDSQMAGIMGIDKEGEASTCYDSWLDTRCSSYIKLLESEAGDEILTCSGGPVTGSHAAKILWWKHQRPQQYEKTAAFVLPHGYVTGKMVGNKADKAVFDHTCLHFNNFSDNEKKQWNEGLMTHFGIESEKLPRIVSPFEIIGTTTERFAKEADLISGIPVTAGLGDSAASTFGSGMFETGMLLDCAGTASILCSVVDAYVPDRKNKTLVMMRSPMEGLWLPLSYIAGGGLCIRWLRDQLTGEPAMSYEELEEMARRIPAGCNGLLFNPHFSGRVLPPEPGMKGAFLGLDFNHTKADMYRAVLESIACEYAIYLEILRDLFHKENFEKLNVVGGGSKSRLLNQIKADVLEIQVQTCETGETALIGSAAVAGAAVGLLKDYKGKIKSAIAGKDCYIPEPHNSEIYRKKIIRHRQMLKMLSGWKEEMEICGL</sequence>
<dbReference type="PANTHER" id="PTHR43095:SF5">
    <property type="entry name" value="XYLULOSE KINASE"/>
    <property type="match status" value="1"/>
</dbReference>